<evidence type="ECO:0000256" key="4">
    <source>
        <dbReference type="ARBA" id="ARBA00048584"/>
    </source>
</evidence>
<reference evidence="8 9" key="1">
    <citation type="submission" date="2020-12" db="EMBL/GenBank/DDBJ databases">
        <title>WGS of Legionella: environmental sample.</title>
        <authorList>
            <person name="Cristino S."/>
            <person name="Girolamini L."/>
            <person name="Salaris S."/>
            <person name="Pascale M.R."/>
            <person name="Mazzotta M."/>
            <person name="Orsini M."/>
            <person name="Grottola A."/>
        </authorList>
    </citation>
    <scope>NUCLEOTIDE SEQUENCE [LARGE SCALE GENOMIC DNA]</scope>
    <source>
        <strain evidence="8 9">30cs62</strain>
    </source>
</reference>
<dbReference type="InterPro" id="IPR006095">
    <property type="entry name" value="Glu/Leu/Phe/Val/Trp_DH"/>
</dbReference>
<dbReference type="InterPro" id="IPR033524">
    <property type="entry name" value="Glu/Leu/Phe/Val_DH_AS"/>
</dbReference>
<sequence length="432" mass="48240">MEECMYLDALSRLDKAASFCRIDSEALEKLKHPKSCLEVSLPVRMDNGELKIFTAYRVHHNDSRGPMKGGIRFHPKLDLDEIKTLALWMTIKCAVVDIPFGGAKGGVIVDPKQLSRMELERLSRSYIELIADFIGPDKDIPAPDMYTNEMIMGWMMDEYATIVRQNSPAVITGKPISLGGCLGREGATGLGAYYCIKILEKKKKWQSSELRVAVQGFGNAGQSIAKLLYDNGYKIVAISDSKGGIYNTKGIDIPRMIEIKNSSKEVQSIYCKESVCKLAKDATITNEELLELDVDLLIPAAAQNQITQENAARIKAPIIIEIANGPITLEADALLQKKGVLIVPDILANTGGVIVSYFEWVQNKSGYYWSMEKVQEELQTIISREFKNIWQLMEQYQTDMRQAAYIHALSRYDKAVTAQGTRGYFSNLSLSL</sequence>
<accession>A0ABS1WEP5</accession>
<dbReference type="Gene3D" id="3.40.50.720">
    <property type="entry name" value="NAD(P)-binding Rossmann-like Domain"/>
    <property type="match status" value="1"/>
</dbReference>
<dbReference type="EMBL" id="JADWVN010000027">
    <property type="protein sequence ID" value="MBL7527834.1"/>
    <property type="molecule type" value="Genomic_DNA"/>
</dbReference>
<evidence type="ECO:0000256" key="2">
    <source>
        <dbReference type="ARBA" id="ARBA00006382"/>
    </source>
</evidence>
<evidence type="ECO:0000256" key="3">
    <source>
        <dbReference type="ARBA" id="ARBA00023002"/>
    </source>
</evidence>
<dbReference type="PIRSF" id="PIRSF000185">
    <property type="entry name" value="Glu_DH"/>
    <property type="match status" value="1"/>
</dbReference>
<organism evidence="8 9">
    <name type="scientific">Legionella bononiensis</name>
    <dbReference type="NCBI Taxonomy" id="2793102"/>
    <lineage>
        <taxon>Bacteria</taxon>
        <taxon>Pseudomonadati</taxon>
        <taxon>Pseudomonadota</taxon>
        <taxon>Gammaproteobacteria</taxon>
        <taxon>Legionellales</taxon>
        <taxon>Legionellaceae</taxon>
        <taxon>Legionella</taxon>
    </lineage>
</organism>
<keyword evidence="3 5" id="KW-0560">Oxidoreductase</keyword>
<evidence type="ECO:0000256" key="5">
    <source>
        <dbReference type="PIRNR" id="PIRNR000185"/>
    </source>
</evidence>
<dbReference type="Gene3D" id="3.40.50.10860">
    <property type="entry name" value="Leucine Dehydrogenase, chain A, domain 1"/>
    <property type="match status" value="1"/>
</dbReference>
<evidence type="ECO:0000313" key="9">
    <source>
        <dbReference type="Proteomes" id="UP000809910"/>
    </source>
</evidence>
<dbReference type="SUPFAM" id="SSF53223">
    <property type="entry name" value="Aminoacid dehydrogenase-like, N-terminal domain"/>
    <property type="match status" value="1"/>
</dbReference>
<dbReference type="InterPro" id="IPR006097">
    <property type="entry name" value="Glu/Leu/Phe/Val/Trp_DH_dimer"/>
</dbReference>
<dbReference type="InterPro" id="IPR046346">
    <property type="entry name" value="Aminoacid_DH-like_N_sf"/>
</dbReference>
<dbReference type="PROSITE" id="PS00074">
    <property type="entry name" value="GLFV_DEHYDROGENASE"/>
    <property type="match status" value="1"/>
</dbReference>
<evidence type="ECO:0000256" key="1">
    <source>
        <dbReference type="ARBA" id="ARBA00003868"/>
    </source>
</evidence>
<dbReference type="PANTHER" id="PTHR11606">
    <property type="entry name" value="GLUTAMATE DEHYDROGENASE"/>
    <property type="match status" value="1"/>
</dbReference>
<gene>
    <name evidence="8" type="ORF">I5282_14815</name>
</gene>
<comment type="caution">
    <text evidence="8">The sequence shown here is derived from an EMBL/GenBank/DDBJ whole genome shotgun (WGS) entry which is preliminary data.</text>
</comment>
<feature type="domain" description="Glutamate/phenylalanine/leucine/valine/L-tryptophan dehydrogenase C-terminal" evidence="7">
    <location>
        <begin position="180"/>
        <end position="420"/>
    </location>
</feature>
<protein>
    <recommendedName>
        <fullName evidence="5">Glutamate dehydrogenase</fullName>
    </recommendedName>
</protein>
<comment type="similarity">
    <text evidence="2 5 6">Belongs to the Glu/Leu/Phe/Val dehydrogenases family.</text>
</comment>
<dbReference type="Pfam" id="PF02812">
    <property type="entry name" value="ELFV_dehydrog_N"/>
    <property type="match status" value="1"/>
</dbReference>
<dbReference type="InterPro" id="IPR006096">
    <property type="entry name" value="Glu/Leu/Phe/Val/Trp_DH_C"/>
</dbReference>
<dbReference type="InterPro" id="IPR014362">
    <property type="entry name" value="Glu_DH"/>
</dbReference>
<dbReference type="CDD" id="cd01076">
    <property type="entry name" value="NAD_bind_1_Glu_DH"/>
    <property type="match status" value="1"/>
</dbReference>
<dbReference type="InterPro" id="IPR033922">
    <property type="entry name" value="NAD_bind_Glu_DH"/>
</dbReference>
<dbReference type="InterPro" id="IPR036291">
    <property type="entry name" value="NAD(P)-bd_dom_sf"/>
</dbReference>
<evidence type="ECO:0000259" key="7">
    <source>
        <dbReference type="SMART" id="SM00839"/>
    </source>
</evidence>
<evidence type="ECO:0000256" key="6">
    <source>
        <dbReference type="RuleBase" id="RU004417"/>
    </source>
</evidence>
<comment type="function">
    <text evidence="1">Catalyzes the reversible oxidative deamination of glutamate to alpha-ketoglutarate and ammonia.</text>
</comment>
<dbReference type="Pfam" id="PF00208">
    <property type="entry name" value="ELFV_dehydrog"/>
    <property type="match status" value="1"/>
</dbReference>
<dbReference type="PRINTS" id="PR00082">
    <property type="entry name" value="GLFDHDRGNASE"/>
</dbReference>
<evidence type="ECO:0000313" key="8">
    <source>
        <dbReference type="EMBL" id="MBL7527834.1"/>
    </source>
</evidence>
<dbReference type="SMART" id="SM00839">
    <property type="entry name" value="ELFV_dehydrog"/>
    <property type="match status" value="1"/>
</dbReference>
<proteinExistence type="inferred from homology"/>
<name>A0ABS1WEP5_9GAMM</name>
<comment type="catalytic activity">
    <reaction evidence="4">
        <text>L-glutamate + NADP(+) + H2O = 2-oxoglutarate + NH4(+) + NADPH + H(+)</text>
        <dbReference type="Rhea" id="RHEA:11612"/>
        <dbReference type="ChEBI" id="CHEBI:15377"/>
        <dbReference type="ChEBI" id="CHEBI:15378"/>
        <dbReference type="ChEBI" id="CHEBI:16810"/>
        <dbReference type="ChEBI" id="CHEBI:28938"/>
        <dbReference type="ChEBI" id="CHEBI:29985"/>
        <dbReference type="ChEBI" id="CHEBI:57783"/>
        <dbReference type="ChEBI" id="CHEBI:58349"/>
        <dbReference type="EC" id="1.4.1.4"/>
    </reaction>
</comment>
<keyword evidence="9" id="KW-1185">Reference proteome</keyword>
<dbReference type="PANTHER" id="PTHR11606:SF13">
    <property type="entry name" value="GLUTAMATE DEHYDROGENASE 1, MITOCHONDRIAL"/>
    <property type="match status" value="1"/>
</dbReference>
<dbReference type="Proteomes" id="UP000809910">
    <property type="component" value="Unassembled WGS sequence"/>
</dbReference>
<dbReference type="SUPFAM" id="SSF51735">
    <property type="entry name" value="NAD(P)-binding Rossmann-fold domains"/>
    <property type="match status" value="1"/>
</dbReference>